<dbReference type="PRINTS" id="PR00081">
    <property type="entry name" value="GDHRDH"/>
</dbReference>
<keyword evidence="6" id="KW-1185">Reference proteome</keyword>
<dbReference type="InterPro" id="IPR020904">
    <property type="entry name" value="Sc_DH/Rdtase_CS"/>
</dbReference>
<dbReference type="InterPro" id="IPR036291">
    <property type="entry name" value="NAD(P)-bd_dom_sf"/>
</dbReference>
<proteinExistence type="inferred from homology"/>
<evidence type="ECO:0000256" key="1">
    <source>
        <dbReference type="ARBA" id="ARBA00006484"/>
    </source>
</evidence>
<dbReference type="Gene3D" id="3.40.50.720">
    <property type="entry name" value="NAD(P)-binding Rossmann-like Domain"/>
    <property type="match status" value="1"/>
</dbReference>
<sequence>MSQITPAQQLFDLTGEVALVTGASSGLGRRFAEVLAAHGAKVVAAARRTDRLQDLAASSPNIAALALDVTDTASIGTALDEAARAFGPLTLLVNNAGIAGGGRIVNTPDAEWDRVMDTNVNSVWHLSRAFAQRLVDAKRGGAIINIASLVAGRVGMSSASYAISKAAVLHMTKAQAMEWARFGIRVNAISPGFISSEMTDDYLASPAGQEMIKRVPQRRSGQPSDLDATLLLLASSKASGFMTGAEINVDGGHALA</sequence>
<dbReference type="SMART" id="SM00822">
    <property type="entry name" value="PKS_KR"/>
    <property type="match status" value="1"/>
</dbReference>
<dbReference type="InterPro" id="IPR057326">
    <property type="entry name" value="KR_dom"/>
</dbReference>
<keyword evidence="2" id="KW-0521">NADP</keyword>
<gene>
    <name evidence="5" type="ORF">DK847_03325</name>
</gene>
<protein>
    <submittedName>
        <fullName evidence="5">2-deoxy-D-gluconate 3-dehydrogenase</fullName>
    </submittedName>
</protein>
<dbReference type="InterPro" id="IPR052178">
    <property type="entry name" value="Sec_Metab_Biosynth_SDR"/>
</dbReference>
<dbReference type="FunFam" id="3.40.50.720:FF:000084">
    <property type="entry name" value="Short-chain dehydrogenase reductase"/>
    <property type="match status" value="1"/>
</dbReference>
<evidence type="ECO:0000313" key="6">
    <source>
        <dbReference type="Proteomes" id="UP000248795"/>
    </source>
</evidence>
<evidence type="ECO:0000256" key="2">
    <source>
        <dbReference type="ARBA" id="ARBA00022857"/>
    </source>
</evidence>
<dbReference type="Proteomes" id="UP000248795">
    <property type="component" value="Unassembled WGS sequence"/>
</dbReference>
<dbReference type="EMBL" id="QKVK01000001">
    <property type="protein sequence ID" value="PZF78837.1"/>
    <property type="molecule type" value="Genomic_DNA"/>
</dbReference>
<comment type="caution">
    <text evidence="5">The sequence shown here is derived from an EMBL/GenBank/DDBJ whole genome shotgun (WGS) entry which is preliminary data.</text>
</comment>
<dbReference type="PANTHER" id="PTHR43618:SF8">
    <property type="entry name" value="7ALPHA-HYDROXYSTEROID DEHYDROGENASE"/>
    <property type="match status" value="1"/>
</dbReference>
<dbReference type="SUPFAM" id="SSF51735">
    <property type="entry name" value="NAD(P)-binding Rossmann-fold domains"/>
    <property type="match status" value="1"/>
</dbReference>
<evidence type="ECO:0000256" key="3">
    <source>
        <dbReference type="ARBA" id="ARBA00023002"/>
    </source>
</evidence>
<dbReference type="GO" id="GO:0016491">
    <property type="term" value="F:oxidoreductase activity"/>
    <property type="evidence" value="ECO:0007669"/>
    <property type="project" value="UniProtKB-KW"/>
</dbReference>
<evidence type="ECO:0000313" key="5">
    <source>
        <dbReference type="EMBL" id="PZF78837.1"/>
    </source>
</evidence>
<name>A0A2W2BT27_9HYPH</name>
<dbReference type="CDD" id="cd05233">
    <property type="entry name" value="SDR_c"/>
    <property type="match status" value="1"/>
</dbReference>
<dbReference type="PROSITE" id="PS00061">
    <property type="entry name" value="ADH_SHORT"/>
    <property type="match status" value="1"/>
</dbReference>
<reference evidence="6" key="1">
    <citation type="submission" date="2018-06" db="EMBL/GenBank/DDBJ databases">
        <title>Aestuariibacter litoralis strain KCTC 52945T.</title>
        <authorList>
            <person name="Li X."/>
            <person name="Salam N."/>
            <person name="Li J.-L."/>
            <person name="Chen Y.-M."/>
            <person name="Yang Z.-W."/>
            <person name="Zhang L.-Y."/>
            <person name="Han M.-X."/>
            <person name="Xiao M."/>
            <person name="Li W.-J."/>
        </authorList>
    </citation>
    <scope>NUCLEOTIDE SEQUENCE [LARGE SCALE GENOMIC DNA]</scope>
    <source>
        <strain evidence="6">KCTC 52945</strain>
    </source>
</reference>
<dbReference type="PRINTS" id="PR00080">
    <property type="entry name" value="SDRFAMILY"/>
</dbReference>
<dbReference type="PANTHER" id="PTHR43618">
    <property type="entry name" value="7-ALPHA-HYDROXYSTEROID DEHYDROGENASE"/>
    <property type="match status" value="1"/>
</dbReference>
<dbReference type="RefSeq" id="WP_111196165.1">
    <property type="nucleotide sequence ID" value="NZ_QKVK01000001.1"/>
</dbReference>
<dbReference type="Pfam" id="PF13561">
    <property type="entry name" value="adh_short_C2"/>
    <property type="match status" value="1"/>
</dbReference>
<comment type="similarity">
    <text evidence="1">Belongs to the short-chain dehydrogenases/reductases (SDR) family.</text>
</comment>
<dbReference type="AlphaFoldDB" id="A0A2W2BT27"/>
<evidence type="ECO:0000259" key="4">
    <source>
        <dbReference type="SMART" id="SM00822"/>
    </source>
</evidence>
<feature type="domain" description="Ketoreductase" evidence="4">
    <location>
        <begin position="16"/>
        <end position="192"/>
    </location>
</feature>
<keyword evidence="3" id="KW-0560">Oxidoreductase</keyword>
<dbReference type="InterPro" id="IPR002347">
    <property type="entry name" value="SDR_fam"/>
</dbReference>
<organism evidence="5 6">
    <name type="scientific">Aestuariivirga litoralis</name>
    <dbReference type="NCBI Taxonomy" id="2650924"/>
    <lineage>
        <taxon>Bacteria</taxon>
        <taxon>Pseudomonadati</taxon>
        <taxon>Pseudomonadota</taxon>
        <taxon>Alphaproteobacteria</taxon>
        <taxon>Hyphomicrobiales</taxon>
        <taxon>Aestuariivirgaceae</taxon>
        <taxon>Aestuariivirga</taxon>
    </lineage>
</organism>
<accession>A0A2W2BT27</accession>